<proteinExistence type="predicted"/>
<sequence length="208" mass="24201">MAMDVDVEQSIVMTGQQKGLENAIFVELPFDEHRLCVKHLYSNWSKRFPGKAYNDMIWEATRAPNVQYFVDAMNELKKISVEVFEALDRNDRKKWTKSEFMDGSNCDEFVNNWAEAFNKVIVRARGQPILTMLNIIHGKVVKRLYKQARIAEKWRGNTSPHATGLIAFREYKTIEYITSYNGHARYGVSTSHHAWMVDVQEKDCSCRL</sequence>
<evidence type="ECO:0000313" key="1">
    <source>
        <dbReference type="EMBL" id="GAA0146032.1"/>
    </source>
</evidence>
<protein>
    <recommendedName>
        <fullName evidence="3">Transposase</fullName>
    </recommendedName>
</protein>
<dbReference type="PANTHER" id="PTHR31973">
    <property type="entry name" value="POLYPROTEIN, PUTATIVE-RELATED"/>
    <property type="match status" value="1"/>
</dbReference>
<dbReference type="Proteomes" id="UP001454036">
    <property type="component" value="Unassembled WGS sequence"/>
</dbReference>
<dbReference type="PANTHER" id="PTHR31973:SF187">
    <property type="entry name" value="MUTATOR TRANSPOSASE MUDRA PROTEIN"/>
    <property type="match status" value="1"/>
</dbReference>
<gene>
    <name evidence="1" type="ORF">LIER_36245</name>
</gene>
<keyword evidence="2" id="KW-1185">Reference proteome</keyword>
<accession>A0AAV3P300</accession>
<dbReference type="AlphaFoldDB" id="A0AAV3P300"/>
<comment type="caution">
    <text evidence="1">The sequence shown here is derived from an EMBL/GenBank/DDBJ whole genome shotgun (WGS) entry which is preliminary data.</text>
</comment>
<evidence type="ECO:0008006" key="3">
    <source>
        <dbReference type="Google" id="ProtNLM"/>
    </source>
</evidence>
<name>A0AAV3P300_LITER</name>
<dbReference type="EMBL" id="BAABME010016451">
    <property type="protein sequence ID" value="GAA0146032.1"/>
    <property type="molecule type" value="Genomic_DNA"/>
</dbReference>
<evidence type="ECO:0000313" key="2">
    <source>
        <dbReference type="Proteomes" id="UP001454036"/>
    </source>
</evidence>
<reference evidence="1 2" key="1">
    <citation type="submission" date="2024-01" db="EMBL/GenBank/DDBJ databases">
        <title>The complete chloroplast genome sequence of Lithospermum erythrorhizon: insights into the phylogenetic relationship among Boraginaceae species and the maternal lineages of purple gromwells.</title>
        <authorList>
            <person name="Okada T."/>
            <person name="Watanabe K."/>
        </authorList>
    </citation>
    <scope>NUCLEOTIDE SEQUENCE [LARGE SCALE GENOMIC DNA]</scope>
</reference>
<organism evidence="1 2">
    <name type="scientific">Lithospermum erythrorhizon</name>
    <name type="common">Purple gromwell</name>
    <name type="synonym">Lithospermum officinale var. erythrorhizon</name>
    <dbReference type="NCBI Taxonomy" id="34254"/>
    <lineage>
        <taxon>Eukaryota</taxon>
        <taxon>Viridiplantae</taxon>
        <taxon>Streptophyta</taxon>
        <taxon>Embryophyta</taxon>
        <taxon>Tracheophyta</taxon>
        <taxon>Spermatophyta</taxon>
        <taxon>Magnoliopsida</taxon>
        <taxon>eudicotyledons</taxon>
        <taxon>Gunneridae</taxon>
        <taxon>Pentapetalae</taxon>
        <taxon>asterids</taxon>
        <taxon>lamiids</taxon>
        <taxon>Boraginales</taxon>
        <taxon>Boraginaceae</taxon>
        <taxon>Boraginoideae</taxon>
        <taxon>Lithospermeae</taxon>
        <taxon>Lithospermum</taxon>
    </lineage>
</organism>